<evidence type="ECO:0000313" key="2">
    <source>
        <dbReference type="Proteomes" id="UP001143910"/>
    </source>
</evidence>
<reference evidence="1" key="1">
    <citation type="submission" date="2022-08" db="EMBL/GenBank/DDBJ databases">
        <title>Genome Sequence of Lecanicillium fungicola.</title>
        <authorList>
            <person name="Buettner E."/>
        </authorList>
    </citation>
    <scope>NUCLEOTIDE SEQUENCE</scope>
    <source>
        <strain evidence="1">Babe33</strain>
    </source>
</reference>
<protein>
    <submittedName>
        <fullName evidence="1">Uncharacterized protein</fullName>
    </submittedName>
</protein>
<evidence type="ECO:0000313" key="1">
    <source>
        <dbReference type="EMBL" id="KAJ2973215.1"/>
    </source>
</evidence>
<gene>
    <name evidence="1" type="ORF">NQ176_g6737</name>
</gene>
<organism evidence="1 2">
    <name type="scientific">Zarea fungicola</name>
    <dbReference type="NCBI Taxonomy" id="93591"/>
    <lineage>
        <taxon>Eukaryota</taxon>
        <taxon>Fungi</taxon>
        <taxon>Dikarya</taxon>
        <taxon>Ascomycota</taxon>
        <taxon>Pezizomycotina</taxon>
        <taxon>Sordariomycetes</taxon>
        <taxon>Hypocreomycetidae</taxon>
        <taxon>Hypocreales</taxon>
        <taxon>Cordycipitaceae</taxon>
        <taxon>Zarea</taxon>
    </lineage>
</organism>
<dbReference type="Proteomes" id="UP001143910">
    <property type="component" value="Unassembled WGS sequence"/>
</dbReference>
<keyword evidence="2" id="KW-1185">Reference proteome</keyword>
<dbReference type="EMBL" id="JANJQO010001008">
    <property type="protein sequence ID" value="KAJ2973215.1"/>
    <property type="molecule type" value="Genomic_DNA"/>
</dbReference>
<sequence length="198" mass="22530">MPQRQQTGASFAFVMLMIWMLMPMGDVAGPAGPLLSEIAGKRLAKYRGALDVLNRTQWGDFTPAAKETPHFVNITGFREIDGFAWEDLDRFKEKSLQLSHMTGQGIFGTATILHVAAGRVYCSRKAEREMSRVLRAEFRILSLILTARQFRHGRKCRYQLYQRQQNSGCIGIFYAPVCKTLRSSIRVISPTTHRVRTF</sequence>
<comment type="caution">
    <text evidence="1">The sequence shown here is derived from an EMBL/GenBank/DDBJ whole genome shotgun (WGS) entry which is preliminary data.</text>
</comment>
<name>A0ACC1N1R2_9HYPO</name>
<accession>A0ACC1N1R2</accession>
<proteinExistence type="predicted"/>